<proteinExistence type="predicted"/>
<dbReference type="EnsemblPlants" id="OMERI09G14050.1">
    <property type="protein sequence ID" value="OMERI09G14050.1"/>
    <property type="gene ID" value="OMERI09G14050"/>
</dbReference>
<keyword evidence="2" id="KW-1185">Reference proteome</keyword>
<reference evidence="1" key="2">
    <citation type="submission" date="2018-05" db="EMBL/GenBank/DDBJ databases">
        <title>OmerRS3 (Oryza meridionalis Reference Sequence Version 3).</title>
        <authorList>
            <person name="Zhang J."/>
            <person name="Kudrna D."/>
            <person name="Lee S."/>
            <person name="Talag J."/>
            <person name="Welchert J."/>
            <person name="Wing R.A."/>
        </authorList>
    </citation>
    <scope>NUCLEOTIDE SEQUENCE [LARGE SCALE GENOMIC DNA]</scope>
    <source>
        <strain evidence="1">cv. OR44</strain>
    </source>
</reference>
<reference evidence="1" key="1">
    <citation type="submission" date="2015-04" db="UniProtKB">
        <authorList>
            <consortium name="EnsemblPlants"/>
        </authorList>
    </citation>
    <scope>IDENTIFICATION</scope>
</reference>
<dbReference type="AlphaFoldDB" id="A0A0E0EUM0"/>
<dbReference type="HOGENOM" id="CLU_135986_0_0_1"/>
<organism evidence="1">
    <name type="scientific">Oryza meridionalis</name>
    <dbReference type="NCBI Taxonomy" id="40149"/>
    <lineage>
        <taxon>Eukaryota</taxon>
        <taxon>Viridiplantae</taxon>
        <taxon>Streptophyta</taxon>
        <taxon>Embryophyta</taxon>
        <taxon>Tracheophyta</taxon>
        <taxon>Spermatophyta</taxon>
        <taxon>Magnoliopsida</taxon>
        <taxon>Liliopsida</taxon>
        <taxon>Poales</taxon>
        <taxon>Poaceae</taxon>
        <taxon>BOP clade</taxon>
        <taxon>Oryzoideae</taxon>
        <taxon>Oryzeae</taxon>
        <taxon>Oryzinae</taxon>
        <taxon>Oryza</taxon>
    </lineage>
</organism>
<name>A0A0E0EUM0_9ORYZ</name>
<dbReference type="Proteomes" id="UP000008021">
    <property type="component" value="Chromosome 9"/>
</dbReference>
<evidence type="ECO:0000313" key="2">
    <source>
        <dbReference type="Proteomes" id="UP000008021"/>
    </source>
</evidence>
<dbReference type="Gramene" id="OMERI09G14050.1">
    <property type="protein sequence ID" value="OMERI09G14050.1"/>
    <property type="gene ID" value="OMERI09G14050"/>
</dbReference>
<sequence>TKKLERWYAVFRVFPDEVLLDSLQLLGSTLIGRSIDPEPLRFLPSPDLEPLLVITYPEILFHTFVKNLLDFVNDLGLRLLRCSRSLDPKLVCFLPCLGIELLPFAIQHLGIPIESGVDELEPEIVGNPVVVAVLLLEIKPDVLG</sequence>
<accession>A0A0E0EUM0</accession>
<evidence type="ECO:0000313" key="1">
    <source>
        <dbReference type="EnsemblPlants" id="OMERI09G14050.1"/>
    </source>
</evidence>
<protein>
    <submittedName>
        <fullName evidence="1">Uncharacterized protein</fullName>
    </submittedName>
</protein>